<dbReference type="STRING" id="1618369.UV54_C0048G0003"/>
<evidence type="ECO:0000313" key="2">
    <source>
        <dbReference type="EMBL" id="KKS78881.1"/>
    </source>
</evidence>
<dbReference type="AlphaFoldDB" id="A0A0G1E757"/>
<evidence type="ECO:0008006" key="4">
    <source>
        <dbReference type="Google" id="ProtNLM"/>
    </source>
</evidence>
<keyword evidence="1" id="KW-0732">Signal</keyword>
<dbReference type="Proteomes" id="UP000034213">
    <property type="component" value="Unassembled WGS sequence"/>
</dbReference>
<evidence type="ECO:0000313" key="3">
    <source>
        <dbReference type="Proteomes" id="UP000034213"/>
    </source>
</evidence>
<reference evidence="2 3" key="1">
    <citation type="journal article" date="2015" name="Nature">
        <title>rRNA introns, odd ribosomes, and small enigmatic genomes across a large radiation of phyla.</title>
        <authorList>
            <person name="Brown C.T."/>
            <person name="Hug L.A."/>
            <person name="Thomas B.C."/>
            <person name="Sharon I."/>
            <person name="Castelle C.J."/>
            <person name="Singh A."/>
            <person name="Wilkins M.J."/>
            <person name="Williams K.H."/>
            <person name="Banfield J.F."/>
        </authorList>
    </citation>
    <scope>NUCLEOTIDE SEQUENCE [LARGE SCALE GENOMIC DNA]</scope>
</reference>
<feature type="signal peptide" evidence="1">
    <location>
        <begin position="1"/>
        <end position="26"/>
    </location>
</feature>
<sequence>MNAKYILTSTLIGTSVLFSSVAPAVAQSPKLNSKQEERAGKRCELVNGRIDARIAKFNGKKDNVVSKQRKIKERLTKLADRLEQKGYDVSKVRSDLEILDEMVKTADLDYVAFIKELDETKQFDCGNAQGSFREALEQSKTALAKFRDDVKAVREFIKNTLRPDLKALKGQNPGSTTTE</sequence>
<protein>
    <recommendedName>
        <fullName evidence="4">DUF5667 domain-containing protein</fullName>
    </recommendedName>
</protein>
<name>A0A0G1E757_9BACT</name>
<accession>A0A0G1E757</accession>
<evidence type="ECO:0000256" key="1">
    <source>
        <dbReference type="SAM" id="SignalP"/>
    </source>
</evidence>
<proteinExistence type="predicted"/>
<feature type="chain" id="PRO_5002536685" description="DUF5667 domain-containing protein" evidence="1">
    <location>
        <begin position="27"/>
        <end position="179"/>
    </location>
</feature>
<comment type="caution">
    <text evidence="2">The sequence shown here is derived from an EMBL/GenBank/DDBJ whole genome shotgun (WGS) entry which is preliminary data.</text>
</comment>
<gene>
    <name evidence="2" type="ORF">UV54_C0048G0003</name>
</gene>
<dbReference type="EMBL" id="LCEW01000048">
    <property type="protein sequence ID" value="KKS78881.1"/>
    <property type="molecule type" value="Genomic_DNA"/>
</dbReference>
<organism evidence="2 3">
    <name type="scientific">Candidatus Beckwithbacteria bacterium GW2011_GWA2_43_10</name>
    <dbReference type="NCBI Taxonomy" id="1618369"/>
    <lineage>
        <taxon>Bacteria</taxon>
        <taxon>Candidatus Beckwithiibacteriota</taxon>
    </lineage>
</organism>